<dbReference type="EMBL" id="JBHSSM010000029">
    <property type="protein sequence ID" value="MFC6316267.1"/>
    <property type="molecule type" value="Genomic_DNA"/>
</dbReference>
<keyword evidence="4 6" id="KW-1133">Transmembrane helix</keyword>
<dbReference type="Pfam" id="PF01943">
    <property type="entry name" value="Polysacc_synt"/>
    <property type="match status" value="1"/>
</dbReference>
<gene>
    <name evidence="7" type="ORF">ACFQHW_11900</name>
</gene>
<comment type="subcellular location">
    <subcellularLocation>
        <location evidence="1">Cell membrane</location>
        <topology evidence="1">Multi-pass membrane protein</topology>
    </subcellularLocation>
</comment>
<keyword evidence="3 6" id="KW-0812">Transmembrane</keyword>
<keyword evidence="5 6" id="KW-0472">Membrane</keyword>
<feature type="transmembrane region" description="Helical" evidence="6">
    <location>
        <begin position="256"/>
        <end position="276"/>
    </location>
</feature>
<feature type="transmembrane region" description="Helical" evidence="6">
    <location>
        <begin position="69"/>
        <end position="88"/>
    </location>
</feature>
<evidence type="ECO:0000256" key="5">
    <source>
        <dbReference type="ARBA" id="ARBA00023136"/>
    </source>
</evidence>
<feature type="transmembrane region" description="Helical" evidence="6">
    <location>
        <begin position="28"/>
        <end position="49"/>
    </location>
</feature>
<feature type="transmembrane region" description="Helical" evidence="6">
    <location>
        <begin position="109"/>
        <end position="129"/>
    </location>
</feature>
<protein>
    <submittedName>
        <fullName evidence="7">Oligosaccharide flippase family protein</fullName>
    </submittedName>
</protein>
<evidence type="ECO:0000256" key="1">
    <source>
        <dbReference type="ARBA" id="ARBA00004651"/>
    </source>
</evidence>
<evidence type="ECO:0000256" key="6">
    <source>
        <dbReference type="SAM" id="Phobius"/>
    </source>
</evidence>
<reference evidence="8" key="1">
    <citation type="journal article" date="2019" name="Int. J. Syst. Evol. Microbiol.">
        <title>The Global Catalogue of Microorganisms (GCM) 10K type strain sequencing project: providing services to taxonomists for standard genome sequencing and annotation.</title>
        <authorList>
            <consortium name="The Broad Institute Genomics Platform"/>
            <consortium name="The Broad Institute Genome Sequencing Center for Infectious Disease"/>
            <person name="Wu L."/>
            <person name="Ma J."/>
        </authorList>
    </citation>
    <scope>NUCLEOTIDE SEQUENCE [LARGE SCALE GENOMIC DNA]</scope>
    <source>
        <strain evidence="8">CCM 8897</strain>
    </source>
</reference>
<feature type="transmembrane region" description="Helical" evidence="6">
    <location>
        <begin position="442"/>
        <end position="464"/>
    </location>
</feature>
<accession>A0ABW1UTL7</accession>
<feature type="transmembrane region" description="Helical" evidence="6">
    <location>
        <begin position="416"/>
        <end position="436"/>
    </location>
</feature>
<feature type="transmembrane region" description="Helical" evidence="6">
    <location>
        <begin position="183"/>
        <end position="201"/>
    </location>
</feature>
<sequence>MAQETNRPHAVSPAQSETSRDTFVRGSAWITAGSVFSRILGAVYIMAWLPMIGNAETGNLANALYGKGYNIYSIFLMISTAGIPGAIAKQVAHYNTLNEYRIGQQLFKTGVRIMAILGVVSAAIMYFAAPLYAQSPEEIPVYHALSWAVLIIPFLSIFRGYFQGFSEMAPSAISQVVEQLARVAYLLGATFVIMKINHGHYQEAVVQSTFAAFIGALFGILVLVWFYLRQRPKINRLVAQSDNEIRVSPRGLVIDILRQALPFILIGSGITIFQLIDQYTFFRMLPKFFIVTKKQMEIYFGIFNFNSNKLVMIVISFAAALAVAAVPLLSAAYARKDRRDMSAQITNILQLFLIIMVPSAFGVAAVAAPLYTLFYGYDALGISVLHLNAFTAILSGLFTVLAAVMQGLYQNKRAMGYLVVGIATKLILQYPMIAFFNVYGPLVSTGLGMLVTCLLMLGSLLRTYGFRVKQTARRMMGILAFSVLMYLLTATAVNLLSLVMNPERKIYAAVILIIAVVIGIAVYGYLILRTRLADRIIGNRISGLRRRLHIK</sequence>
<proteinExistence type="predicted"/>
<dbReference type="Proteomes" id="UP001596310">
    <property type="component" value="Unassembled WGS sequence"/>
</dbReference>
<feature type="transmembrane region" description="Helical" evidence="6">
    <location>
        <begin position="141"/>
        <end position="162"/>
    </location>
</feature>
<evidence type="ECO:0000313" key="7">
    <source>
        <dbReference type="EMBL" id="MFC6316267.1"/>
    </source>
</evidence>
<feature type="transmembrane region" description="Helical" evidence="6">
    <location>
        <begin position="380"/>
        <end position="404"/>
    </location>
</feature>
<comment type="caution">
    <text evidence="7">The sequence shown here is derived from an EMBL/GenBank/DDBJ whole genome shotgun (WGS) entry which is preliminary data.</text>
</comment>
<dbReference type="InterPro" id="IPR024923">
    <property type="entry name" value="PG_synth_SpoVB"/>
</dbReference>
<dbReference type="PANTHER" id="PTHR30250:SF21">
    <property type="entry name" value="LIPID II FLIPPASE MURJ"/>
    <property type="match status" value="1"/>
</dbReference>
<evidence type="ECO:0000256" key="3">
    <source>
        <dbReference type="ARBA" id="ARBA00022692"/>
    </source>
</evidence>
<name>A0ABW1UTL7_9LACO</name>
<feature type="transmembrane region" description="Helical" evidence="6">
    <location>
        <begin position="207"/>
        <end position="228"/>
    </location>
</feature>
<dbReference type="InterPro" id="IPR002797">
    <property type="entry name" value="Polysacc_synth"/>
</dbReference>
<dbReference type="RefSeq" id="WP_125599078.1">
    <property type="nucleotide sequence ID" value="NZ_JBHSSM010000029.1"/>
</dbReference>
<dbReference type="PIRSF" id="PIRSF038958">
    <property type="entry name" value="PG_synth_SpoVB"/>
    <property type="match status" value="1"/>
</dbReference>
<evidence type="ECO:0000313" key="8">
    <source>
        <dbReference type="Proteomes" id="UP001596310"/>
    </source>
</evidence>
<dbReference type="CDD" id="cd13124">
    <property type="entry name" value="MATE_SpoVB_like"/>
    <property type="match status" value="1"/>
</dbReference>
<evidence type="ECO:0000256" key="2">
    <source>
        <dbReference type="ARBA" id="ARBA00022475"/>
    </source>
</evidence>
<feature type="transmembrane region" description="Helical" evidence="6">
    <location>
        <begin position="476"/>
        <end position="500"/>
    </location>
</feature>
<keyword evidence="2" id="KW-1003">Cell membrane</keyword>
<evidence type="ECO:0000256" key="4">
    <source>
        <dbReference type="ARBA" id="ARBA00022989"/>
    </source>
</evidence>
<dbReference type="InterPro" id="IPR050833">
    <property type="entry name" value="Poly_Biosynth_Transport"/>
</dbReference>
<organism evidence="7 8">
    <name type="scientific">Lapidilactobacillus achengensis</name>
    <dbReference type="NCBI Taxonomy" id="2486000"/>
    <lineage>
        <taxon>Bacteria</taxon>
        <taxon>Bacillati</taxon>
        <taxon>Bacillota</taxon>
        <taxon>Bacilli</taxon>
        <taxon>Lactobacillales</taxon>
        <taxon>Lactobacillaceae</taxon>
        <taxon>Lapidilactobacillus</taxon>
    </lineage>
</organism>
<keyword evidence="8" id="KW-1185">Reference proteome</keyword>
<feature type="transmembrane region" description="Helical" evidence="6">
    <location>
        <begin position="351"/>
        <end position="374"/>
    </location>
</feature>
<feature type="transmembrane region" description="Helical" evidence="6">
    <location>
        <begin position="310"/>
        <end position="330"/>
    </location>
</feature>
<feature type="transmembrane region" description="Helical" evidence="6">
    <location>
        <begin position="506"/>
        <end position="528"/>
    </location>
</feature>
<dbReference type="PANTHER" id="PTHR30250">
    <property type="entry name" value="PST FAMILY PREDICTED COLANIC ACID TRANSPORTER"/>
    <property type="match status" value="1"/>
</dbReference>